<evidence type="ECO:0000259" key="1">
    <source>
        <dbReference type="Pfam" id="PF01370"/>
    </source>
</evidence>
<dbReference type="OrthoDB" id="7170465at2"/>
<reference evidence="2 3" key="1">
    <citation type="submission" date="2017-07" db="EMBL/GenBank/DDBJ databases">
        <title>Draft Genome Sequences of Select Purple Nonsulfur Bacteria.</title>
        <authorList>
            <person name="Lasarre B."/>
            <person name="Mckinlay J.B."/>
        </authorList>
    </citation>
    <scope>NUCLEOTIDE SEQUENCE [LARGE SCALE GENOMIC DNA]</scope>
    <source>
        <strain evidence="2 3">DSM 5909</strain>
    </source>
</reference>
<comment type="caution">
    <text evidence="2">The sequence shown here is derived from an EMBL/GenBank/DDBJ whole genome shotgun (WGS) entry which is preliminary data.</text>
</comment>
<dbReference type="PANTHER" id="PTHR48079">
    <property type="entry name" value="PROTEIN YEEZ"/>
    <property type="match status" value="1"/>
</dbReference>
<proteinExistence type="predicted"/>
<name>A0A327L3V7_9BRAD</name>
<keyword evidence="3" id="KW-1185">Reference proteome</keyword>
<dbReference type="Gene3D" id="3.40.50.720">
    <property type="entry name" value="NAD(P)-binding Rossmann-like Domain"/>
    <property type="match status" value="1"/>
</dbReference>
<evidence type="ECO:0000313" key="2">
    <source>
        <dbReference type="EMBL" id="RAI45750.1"/>
    </source>
</evidence>
<dbReference type="EMBL" id="NPEX01000008">
    <property type="protein sequence ID" value="RAI45750.1"/>
    <property type="molecule type" value="Genomic_DNA"/>
</dbReference>
<dbReference type="Proteomes" id="UP000249130">
    <property type="component" value="Unassembled WGS sequence"/>
</dbReference>
<dbReference type="GO" id="GO:0005737">
    <property type="term" value="C:cytoplasm"/>
    <property type="evidence" value="ECO:0007669"/>
    <property type="project" value="TreeGrafter"/>
</dbReference>
<sequence>MSGRVLVLGAAGRFGRVAAEAFRDAGWQVASLVRGSATPRVAPGTEVITLDARDTESVVEAARGADVVVHALNVPFSQWQAEAFGLAETAIATARASGALLMMPGNVYGYGTGMPEVLDETTPMRPTSRKGALRVAIEQRLRAESEAGMRVVVVRAGDFYGGNAGGWIDRVVVNHITHGRLAYPGPLDVIHPWAYLPDLAPTFVRLAERREALPAFADFGFAGHAVTGGELTTAIAKAVGRSFKIDRMQWWMLRVLAPVVPIFRELCEIDYLWKTPHRLDQRRLAATLGSVPHTPFAAALAATLHDLGVTRRA</sequence>
<feature type="domain" description="NAD-dependent epimerase/dehydratase" evidence="1">
    <location>
        <begin position="5"/>
        <end position="212"/>
    </location>
</feature>
<accession>A0A327L3V7</accession>
<dbReference type="AlphaFoldDB" id="A0A327L3V7"/>
<protein>
    <recommendedName>
        <fullName evidence="1">NAD-dependent epimerase/dehydratase domain-containing protein</fullName>
    </recommendedName>
</protein>
<dbReference type="Pfam" id="PF01370">
    <property type="entry name" value="Epimerase"/>
    <property type="match status" value="1"/>
</dbReference>
<dbReference type="InterPro" id="IPR051783">
    <property type="entry name" value="NAD(P)-dependent_oxidoreduct"/>
</dbReference>
<dbReference type="InterPro" id="IPR001509">
    <property type="entry name" value="Epimerase_deHydtase"/>
</dbReference>
<dbReference type="InterPro" id="IPR036291">
    <property type="entry name" value="NAD(P)-bd_dom_sf"/>
</dbReference>
<evidence type="ECO:0000313" key="3">
    <source>
        <dbReference type="Proteomes" id="UP000249130"/>
    </source>
</evidence>
<organism evidence="2 3">
    <name type="scientific">Rhodoplanes roseus</name>
    <dbReference type="NCBI Taxonomy" id="29409"/>
    <lineage>
        <taxon>Bacteria</taxon>
        <taxon>Pseudomonadati</taxon>
        <taxon>Pseudomonadota</taxon>
        <taxon>Alphaproteobacteria</taxon>
        <taxon>Hyphomicrobiales</taxon>
        <taxon>Nitrobacteraceae</taxon>
        <taxon>Rhodoplanes</taxon>
    </lineage>
</organism>
<dbReference type="RefSeq" id="WP_111417413.1">
    <property type="nucleotide sequence ID" value="NZ_NPEX01000008.1"/>
</dbReference>
<dbReference type="SUPFAM" id="SSF51735">
    <property type="entry name" value="NAD(P)-binding Rossmann-fold domains"/>
    <property type="match status" value="1"/>
</dbReference>
<gene>
    <name evidence="2" type="ORF">CH341_02270</name>
</gene>
<dbReference type="GO" id="GO:0004029">
    <property type="term" value="F:aldehyde dehydrogenase (NAD+) activity"/>
    <property type="evidence" value="ECO:0007669"/>
    <property type="project" value="TreeGrafter"/>
</dbReference>
<dbReference type="PANTHER" id="PTHR48079:SF6">
    <property type="entry name" value="NAD(P)-BINDING DOMAIN-CONTAINING PROTEIN-RELATED"/>
    <property type="match status" value="1"/>
</dbReference>